<dbReference type="Proteomes" id="UP000734511">
    <property type="component" value="Unassembled WGS sequence"/>
</dbReference>
<feature type="compositionally biased region" description="Gly residues" evidence="5">
    <location>
        <begin position="67"/>
        <end position="93"/>
    </location>
</feature>
<proteinExistence type="inferred from homology"/>
<organism evidence="8 9">
    <name type="scientific">Actinacidiphila epipremni</name>
    <dbReference type="NCBI Taxonomy" id="2053013"/>
    <lineage>
        <taxon>Bacteria</taxon>
        <taxon>Bacillati</taxon>
        <taxon>Actinomycetota</taxon>
        <taxon>Actinomycetes</taxon>
        <taxon>Kitasatosporales</taxon>
        <taxon>Streptomycetaceae</taxon>
        <taxon>Actinacidiphila</taxon>
    </lineage>
</organism>
<dbReference type="Gene3D" id="3.10.450.50">
    <property type="match status" value="1"/>
</dbReference>
<evidence type="ECO:0000256" key="1">
    <source>
        <dbReference type="ARBA" id="ARBA00010641"/>
    </source>
</evidence>
<keyword evidence="2" id="KW-0805">Transcription regulation</keyword>
<feature type="domain" description="SnoaL-like" evidence="7">
    <location>
        <begin position="196"/>
        <end position="275"/>
    </location>
</feature>
<feature type="region of interest" description="Disordered" evidence="5">
    <location>
        <begin position="171"/>
        <end position="190"/>
    </location>
</feature>
<gene>
    <name evidence="8" type="ORF">HCN08_00995</name>
</gene>
<feature type="region of interest" description="Disordered" evidence="5">
    <location>
        <begin position="1"/>
        <end position="20"/>
    </location>
</feature>
<keyword evidence="4" id="KW-0804">Transcription</keyword>
<evidence type="ECO:0000256" key="2">
    <source>
        <dbReference type="ARBA" id="ARBA00023015"/>
    </source>
</evidence>
<evidence type="ECO:0000256" key="4">
    <source>
        <dbReference type="ARBA" id="ARBA00023163"/>
    </source>
</evidence>
<dbReference type="InterPro" id="IPR013249">
    <property type="entry name" value="RNA_pol_sigma70_r4_t2"/>
</dbReference>
<dbReference type="EMBL" id="JAATEJ010000001">
    <property type="protein sequence ID" value="NJP42001.1"/>
    <property type="molecule type" value="Genomic_DNA"/>
</dbReference>
<feature type="compositionally biased region" description="Basic residues" evidence="5">
    <location>
        <begin position="171"/>
        <end position="180"/>
    </location>
</feature>
<dbReference type="RefSeq" id="WP_167980868.1">
    <property type="nucleotide sequence ID" value="NZ_JAATEJ010000001.1"/>
</dbReference>
<comment type="caution">
    <text evidence="8">The sequence shown here is derived from an EMBL/GenBank/DDBJ whole genome shotgun (WGS) entry which is preliminary data.</text>
</comment>
<evidence type="ECO:0000313" key="8">
    <source>
        <dbReference type="EMBL" id="NJP42001.1"/>
    </source>
</evidence>
<dbReference type="Pfam" id="PF08281">
    <property type="entry name" value="Sigma70_r4_2"/>
    <property type="match status" value="1"/>
</dbReference>
<feature type="region of interest" description="Disordered" evidence="5">
    <location>
        <begin position="56"/>
        <end position="97"/>
    </location>
</feature>
<dbReference type="InterPro" id="IPR013324">
    <property type="entry name" value="RNA_pol_sigma_r3/r4-like"/>
</dbReference>
<dbReference type="InterPro" id="IPR032710">
    <property type="entry name" value="NTF2-like_dom_sf"/>
</dbReference>
<dbReference type="PANTHER" id="PTHR30173:SF36">
    <property type="entry name" value="ECF RNA POLYMERASE SIGMA FACTOR SIGJ"/>
    <property type="match status" value="1"/>
</dbReference>
<accession>A0ABX0ZJZ3</accession>
<evidence type="ECO:0000256" key="5">
    <source>
        <dbReference type="SAM" id="MobiDB-lite"/>
    </source>
</evidence>
<keyword evidence="3" id="KW-0731">Sigma factor</keyword>
<dbReference type="PANTHER" id="PTHR30173">
    <property type="entry name" value="SIGMA 19 FACTOR"/>
    <property type="match status" value="1"/>
</dbReference>
<sequence>MSHDPAERPGDGAEEADRATRDFAGHRELLFSVVYGLLGSVSDTEDVLRDTWLTWADGDGRPDGDGPPDGEGQPDGGVRADGGPQGAGEGGPAAGTYESGRARLLRIAVGRALARRTATVSTALHTVLETLPPLERAVFVLAEVFGYADADVAAILGRRPDAVRQLAHRARAHVRARRPPHAADGAEPHPRRDLTERFIAAATAGDLPALLALLAPDVTLWTDGGGRWAALRPVAGRERVARFLGRYAARHADRSPDVRHRYVGGDPSAVVFSADSPYAVLVMDLSGAGDQVTGIYLVTNPGALKAPRG</sequence>
<dbReference type="InterPro" id="IPR036388">
    <property type="entry name" value="WH-like_DNA-bd_sf"/>
</dbReference>
<dbReference type="Gene3D" id="1.10.10.10">
    <property type="entry name" value="Winged helix-like DNA-binding domain superfamily/Winged helix DNA-binding domain"/>
    <property type="match status" value="1"/>
</dbReference>
<dbReference type="InterPro" id="IPR052704">
    <property type="entry name" value="ECF_Sigma-70_Domain"/>
</dbReference>
<reference evidence="8 9" key="1">
    <citation type="submission" date="2020-03" db="EMBL/GenBank/DDBJ databases">
        <title>WGS of actinomycetes isolated from Thailand.</title>
        <authorList>
            <person name="Thawai C."/>
        </authorList>
    </citation>
    <scope>NUCLEOTIDE SEQUENCE [LARGE SCALE GENOMIC DNA]</scope>
    <source>
        <strain evidence="8 9">PRB2-1</strain>
    </source>
</reference>
<protein>
    <submittedName>
        <fullName evidence="8">SnoaL-like domain-containing protein</fullName>
    </submittedName>
</protein>
<dbReference type="SUPFAM" id="SSF54427">
    <property type="entry name" value="NTF2-like"/>
    <property type="match status" value="1"/>
</dbReference>
<comment type="similarity">
    <text evidence="1">Belongs to the sigma-70 factor family. ECF subfamily.</text>
</comment>
<dbReference type="InterPro" id="IPR037401">
    <property type="entry name" value="SnoaL-like"/>
</dbReference>
<evidence type="ECO:0000259" key="6">
    <source>
        <dbReference type="Pfam" id="PF08281"/>
    </source>
</evidence>
<evidence type="ECO:0000259" key="7">
    <source>
        <dbReference type="Pfam" id="PF12680"/>
    </source>
</evidence>
<feature type="domain" description="RNA polymerase sigma factor 70 region 4 type 2" evidence="6">
    <location>
        <begin position="123"/>
        <end position="173"/>
    </location>
</feature>
<dbReference type="Pfam" id="PF12680">
    <property type="entry name" value="SnoaL_2"/>
    <property type="match status" value="1"/>
</dbReference>
<evidence type="ECO:0000256" key="3">
    <source>
        <dbReference type="ARBA" id="ARBA00023082"/>
    </source>
</evidence>
<evidence type="ECO:0000313" key="9">
    <source>
        <dbReference type="Proteomes" id="UP000734511"/>
    </source>
</evidence>
<dbReference type="SUPFAM" id="SSF88659">
    <property type="entry name" value="Sigma3 and sigma4 domains of RNA polymerase sigma factors"/>
    <property type="match status" value="1"/>
</dbReference>
<name>A0ABX0ZJZ3_9ACTN</name>
<keyword evidence="9" id="KW-1185">Reference proteome</keyword>